<name>A0A8K1H1H4_9STRA</name>
<keyword evidence="2 4" id="KW-0689">Ribosomal protein</keyword>
<keyword evidence="5" id="KW-0150">Chloroplast</keyword>
<dbReference type="PANTHER" id="PTHR12919">
    <property type="entry name" value="30S RIBOSOMAL PROTEIN S16"/>
    <property type="match status" value="1"/>
</dbReference>
<evidence type="ECO:0000256" key="4">
    <source>
        <dbReference type="HAMAP-Rule" id="MF_00385"/>
    </source>
</evidence>
<keyword evidence="5" id="KW-0934">Plastid</keyword>
<accession>A0A8K1H1H4</accession>
<dbReference type="RefSeq" id="YP_010201404.1">
    <property type="nucleotide sequence ID" value="NC_058705.1"/>
</dbReference>
<dbReference type="GO" id="GO:0003735">
    <property type="term" value="F:structural constituent of ribosome"/>
    <property type="evidence" value="ECO:0007669"/>
    <property type="project" value="InterPro"/>
</dbReference>
<evidence type="ECO:0000256" key="2">
    <source>
        <dbReference type="ARBA" id="ARBA00022980"/>
    </source>
</evidence>
<dbReference type="InterPro" id="IPR020592">
    <property type="entry name" value="Ribosomal_bS16_CS"/>
</dbReference>
<dbReference type="Gene3D" id="3.30.1320.10">
    <property type="match status" value="1"/>
</dbReference>
<dbReference type="NCBIfam" id="TIGR00002">
    <property type="entry name" value="S16"/>
    <property type="match status" value="1"/>
</dbReference>
<dbReference type="GeneID" id="68638682"/>
<dbReference type="GO" id="GO:0032543">
    <property type="term" value="P:mitochondrial translation"/>
    <property type="evidence" value="ECO:0007669"/>
    <property type="project" value="TreeGrafter"/>
</dbReference>
<dbReference type="PANTHER" id="PTHR12919:SF20">
    <property type="entry name" value="SMALL RIBOSOMAL SUBUNIT PROTEIN BS16M"/>
    <property type="match status" value="1"/>
</dbReference>
<dbReference type="EMBL" id="MW679511">
    <property type="protein sequence ID" value="UAM92042.1"/>
    <property type="molecule type" value="Genomic_DNA"/>
</dbReference>
<comment type="similarity">
    <text evidence="1 4">Belongs to the bacterial ribosomal protein bS16 family.</text>
</comment>
<geneLocation type="chloroplast" evidence="5"/>
<dbReference type="Pfam" id="PF00886">
    <property type="entry name" value="Ribosomal_S16"/>
    <property type="match status" value="1"/>
</dbReference>
<dbReference type="GO" id="GO:0009507">
    <property type="term" value="C:chloroplast"/>
    <property type="evidence" value="ECO:0007669"/>
    <property type="project" value="UniProtKB-SubCell"/>
</dbReference>
<dbReference type="SUPFAM" id="SSF54565">
    <property type="entry name" value="Ribosomal protein S16"/>
    <property type="match status" value="1"/>
</dbReference>
<dbReference type="GO" id="GO:0005739">
    <property type="term" value="C:mitochondrion"/>
    <property type="evidence" value="ECO:0007669"/>
    <property type="project" value="GOC"/>
</dbReference>
<dbReference type="HAMAP" id="MF_00385">
    <property type="entry name" value="Ribosomal_bS16"/>
    <property type="match status" value="1"/>
</dbReference>
<gene>
    <name evidence="4 5" type="primary">rps16</name>
</gene>
<proteinExistence type="inferred from homology"/>
<evidence type="ECO:0000256" key="1">
    <source>
        <dbReference type="ARBA" id="ARBA00006668"/>
    </source>
</evidence>
<dbReference type="InterPro" id="IPR000307">
    <property type="entry name" value="Ribosomal_bS16"/>
</dbReference>
<keyword evidence="3 4" id="KW-0687">Ribonucleoprotein</keyword>
<reference evidence="5" key="1">
    <citation type="journal article" date="2021" name="Front. Plant Sci.">
        <title>Chloroplast Genomes for Five Skeletonema Species: Comparative and Phylogenetic Analysis.</title>
        <authorList>
            <person name="Liu S."/>
            <person name="Xu Q."/>
            <person name="Liu K."/>
            <person name="Zhao Y."/>
            <person name="Chen N."/>
        </authorList>
    </citation>
    <scope>NUCLEOTIDE SEQUENCE</scope>
    <source>
        <strain evidence="5">CNS00438</strain>
    </source>
</reference>
<dbReference type="InterPro" id="IPR023803">
    <property type="entry name" value="Ribosomal_bS16_dom_sf"/>
</dbReference>
<dbReference type="AlphaFoldDB" id="A0A8K1H1H4"/>
<evidence type="ECO:0000313" key="5">
    <source>
        <dbReference type="EMBL" id="UAM92042.1"/>
    </source>
</evidence>
<evidence type="ECO:0000256" key="3">
    <source>
        <dbReference type="ARBA" id="ARBA00023274"/>
    </source>
</evidence>
<sequence>MLKLRLKRNGRKRQPAYRIVVMENTTRRDGRPIDEVGYYNPIAHKSVFDEEKIVKWLNCGAQPTETVFHLLKKCKIIKE</sequence>
<dbReference type="PROSITE" id="PS00732">
    <property type="entry name" value="RIBOSOMAL_S16"/>
    <property type="match status" value="1"/>
</dbReference>
<organism evidence="5">
    <name type="scientific">Skeletonema grevillei</name>
    <dbReference type="NCBI Taxonomy" id="371681"/>
    <lineage>
        <taxon>Eukaryota</taxon>
        <taxon>Sar</taxon>
        <taxon>Stramenopiles</taxon>
        <taxon>Ochrophyta</taxon>
        <taxon>Bacillariophyta</taxon>
        <taxon>Coscinodiscophyceae</taxon>
        <taxon>Thalassiosirophycidae</taxon>
        <taxon>Thalassiosirales</taxon>
        <taxon>Skeletonemataceae</taxon>
        <taxon>Skeletonema</taxon>
    </lineage>
</organism>
<protein>
    <recommendedName>
        <fullName evidence="4">Small ribosomal subunit protein bS16c</fullName>
    </recommendedName>
</protein>
<comment type="subcellular location">
    <subcellularLocation>
        <location evidence="4">Plastid</location>
        <location evidence="4">Chloroplast</location>
    </subcellularLocation>
</comment>
<dbReference type="GO" id="GO:0015935">
    <property type="term" value="C:small ribosomal subunit"/>
    <property type="evidence" value="ECO:0007669"/>
    <property type="project" value="TreeGrafter"/>
</dbReference>